<dbReference type="PROSITE" id="PS50928">
    <property type="entry name" value="ABC_TM1"/>
    <property type="match status" value="2"/>
</dbReference>
<dbReference type="InterPro" id="IPR000515">
    <property type="entry name" value="MetI-like"/>
</dbReference>
<comment type="subcellular location">
    <subcellularLocation>
        <location evidence="1 8">Cell membrane</location>
        <topology evidence="1 8">Multi-pass membrane protein</topology>
    </subcellularLocation>
</comment>
<evidence type="ECO:0000256" key="5">
    <source>
        <dbReference type="ARBA" id="ARBA00022692"/>
    </source>
</evidence>
<feature type="transmembrane region" description="Helical" evidence="8">
    <location>
        <begin position="278"/>
        <end position="301"/>
    </location>
</feature>
<feature type="transmembrane region" description="Helical" evidence="8">
    <location>
        <begin position="100"/>
        <end position="121"/>
    </location>
</feature>
<evidence type="ECO:0000259" key="9">
    <source>
        <dbReference type="PROSITE" id="PS50928"/>
    </source>
</evidence>
<feature type="transmembrane region" description="Helical" evidence="8">
    <location>
        <begin position="176"/>
        <end position="196"/>
    </location>
</feature>
<feature type="transmembrane region" description="Helical" evidence="8">
    <location>
        <begin position="133"/>
        <end position="156"/>
    </location>
</feature>
<keyword evidence="7 8" id="KW-0472">Membrane</keyword>
<feature type="transmembrane region" description="Helical" evidence="8">
    <location>
        <begin position="44"/>
        <end position="64"/>
    </location>
</feature>
<evidence type="ECO:0000256" key="3">
    <source>
        <dbReference type="ARBA" id="ARBA00022448"/>
    </source>
</evidence>
<feature type="transmembrane region" description="Helical" evidence="8">
    <location>
        <begin position="415"/>
        <end position="437"/>
    </location>
</feature>
<feature type="transmembrane region" description="Helical" evidence="8">
    <location>
        <begin position="482"/>
        <end position="502"/>
    </location>
</feature>
<sequence>MDPELTPLARRPLPRIAWKGGLFLADIATSAAKSLTPRPRRWHSWYLTVPGLLFLAVFLAWPTFKLMLQSFQGDDGHFSLAVWRQMFGAGIYVKVTLNTFIIAFETTLACLLVGYPVAYWLSQRGENARRRLMWLVLLPFWTSTLLKNFAWMVILSRRGILSEILMSMGAAEPLNVLYTRGLVVFAMAHSMLPLAVMTMLPTMTAIDPGLLRAGHTLGATRVQSFWRIFFPLSMPGLVAACLLVFIGSLGFFITPALLGSPQDSMIGQLLITQVQQLLNWRLAGAIAMLLLAATLAVCFCYDKLFGLSAIAGGEGHASGKTLRRIGYGVLAVTARLADELANGLAWVLRGRRFGWLLPVFSIIVLLLLLLPVVSFLPMAFSSSSFLQFPPPGFSLRWMQTYLDSPIWTGATVRSFGIALVAGSLAMLIAGVAAFGLARHKGKSGAVIVMVFLLPMIIPNIVTAVALFYLFAGMGLVGSDLGIILGHTVVAMPVAFIIILTTFKHYDWRLDQAAGTLGANRWRVVREVTLPLIKNSLVAAFIFGFLNSFEELTVAMFVGGGVKQTLPKQMWDDVLLSVTPTLAAASVIILSVVTLLFIIAERARRNAHAL</sequence>
<evidence type="ECO:0000256" key="2">
    <source>
        <dbReference type="ARBA" id="ARBA00007069"/>
    </source>
</evidence>
<keyword evidence="4" id="KW-1003">Cell membrane</keyword>
<keyword evidence="3 8" id="KW-0813">Transport</keyword>
<evidence type="ECO:0000256" key="6">
    <source>
        <dbReference type="ARBA" id="ARBA00022989"/>
    </source>
</evidence>
<evidence type="ECO:0000313" key="10">
    <source>
        <dbReference type="EMBL" id="TKI05194.1"/>
    </source>
</evidence>
<reference evidence="10 11" key="1">
    <citation type="submission" date="2019-04" db="EMBL/GenBank/DDBJ databases">
        <authorList>
            <person name="Li M."/>
            <person name="Gao C."/>
        </authorList>
    </citation>
    <scope>NUCLEOTIDE SEQUENCE [LARGE SCALE GENOMIC DNA]</scope>
    <source>
        <strain evidence="10 11">BGMRC 2031</strain>
    </source>
</reference>
<evidence type="ECO:0000256" key="8">
    <source>
        <dbReference type="RuleBase" id="RU363032"/>
    </source>
</evidence>
<dbReference type="SUPFAM" id="SSF161098">
    <property type="entry name" value="MetI-like"/>
    <property type="match status" value="2"/>
</dbReference>
<keyword evidence="11" id="KW-1185">Reference proteome</keyword>
<evidence type="ECO:0000256" key="4">
    <source>
        <dbReference type="ARBA" id="ARBA00022475"/>
    </source>
</evidence>
<protein>
    <submittedName>
        <fullName evidence="10">ABC transporter permease subunit</fullName>
    </submittedName>
</protein>
<evidence type="ECO:0000256" key="1">
    <source>
        <dbReference type="ARBA" id="ARBA00004651"/>
    </source>
</evidence>
<comment type="similarity">
    <text evidence="2">Belongs to the binding-protein-dependent transport system permease family. CysTW subfamily.</text>
</comment>
<keyword evidence="6 8" id="KW-1133">Transmembrane helix</keyword>
<comment type="caution">
    <text evidence="10">The sequence shown here is derived from an EMBL/GenBank/DDBJ whole genome shotgun (WGS) entry which is preliminary data.</text>
</comment>
<dbReference type="Pfam" id="PF00528">
    <property type="entry name" value="BPD_transp_1"/>
    <property type="match status" value="2"/>
</dbReference>
<name>A0ABY2SIG6_9HYPH</name>
<dbReference type="PANTHER" id="PTHR42929:SF5">
    <property type="entry name" value="ABC TRANSPORTER PERMEASE PROTEIN"/>
    <property type="match status" value="1"/>
</dbReference>
<feature type="domain" description="ABC transmembrane type-1" evidence="9">
    <location>
        <begin position="411"/>
        <end position="599"/>
    </location>
</feature>
<keyword evidence="5 8" id="KW-0812">Transmembrane</keyword>
<accession>A0ABY2SIG6</accession>
<feature type="transmembrane region" description="Helical" evidence="8">
    <location>
        <begin position="573"/>
        <end position="599"/>
    </location>
</feature>
<gene>
    <name evidence="10" type="ORF">FCN80_15000</name>
</gene>
<proteinExistence type="inferred from homology"/>
<dbReference type="CDD" id="cd06261">
    <property type="entry name" value="TM_PBP2"/>
    <property type="match status" value="2"/>
</dbReference>
<feature type="domain" description="ABC transmembrane type-1" evidence="9">
    <location>
        <begin position="96"/>
        <end position="301"/>
    </location>
</feature>
<feature type="transmembrane region" description="Helical" evidence="8">
    <location>
        <begin position="237"/>
        <end position="258"/>
    </location>
</feature>
<dbReference type="InterPro" id="IPR035906">
    <property type="entry name" value="MetI-like_sf"/>
</dbReference>
<feature type="transmembrane region" description="Helical" evidence="8">
    <location>
        <begin position="444"/>
        <end position="470"/>
    </location>
</feature>
<dbReference type="EMBL" id="SZPQ01000021">
    <property type="protein sequence ID" value="TKI05194.1"/>
    <property type="molecule type" value="Genomic_DNA"/>
</dbReference>
<dbReference type="Proteomes" id="UP000305202">
    <property type="component" value="Unassembled WGS sequence"/>
</dbReference>
<dbReference type="PANTHER" id="PTHR42929">
    <property type="entry name" value="INNER MEMBRANE ABC TRANSPORTER PERMEASE PROTEIN YDCU-RELATED-RELATED"/>
    <property type="match status" value="1"/>
</dbReference>
<evidence type="ECO:0000313" key="11">
    <source>
        <dbReference type="Proteomes" id="UP000305202"/>
    </source>
</evidence>
<evidence type="ECO:0000256" key="7">
    <source>
        <dbReference type="ARBA" id="ARBA00023136"/>
    </source>
</evidence>
<feature type="transmembrane region" description="Helical" evidence="8">
    <location>
        <begin position="355"/>
        <end position="380"/>
    </location>
</feature>
<organism evidence="10 11">
    <name type="scientific">Martelella alba</name>
    <dbReference type="NCBI Taxonomy" id="2590451"/>
    <lineage>
        <taxon>Bacteria</taxon>
        <taxon>Pseudomonadati</taxon>
        <taxon>Pseudomonadota</taxon>
        <taxon>Alphaproteobacteria</taxon>
        <taxon>Hyphomicrobiales</taxon>
        <taxon>Aurantimonadaceae</taxon>
        <taxon>Martelella</taxon>
    </lineage>
</organism>
<dbReference type="Gene3D" id="1.10.3720.10">
    <property type="entry name" value="MetI-like"/>
    <property type="match status" value="2"/>
</dbReference>